<proteinExistence type="inferred from homology"/>
<keyword evidence="10" id="KW-0997">Cell inner membrane</keyword>
<feature type="topological domain" description="Cytoplasmic" evidence="10">
    <location>
        <begin position="1"/>
        <end position="6"/>
    </location>
</feature>
<dbReference type="InterPro" id="IPR007533">
    <property type="entry name" value="Cyt_c_oxidase_assmbl_CtaG"/>
</dbReference>
<reference evidence="12" key="1">
    <citation type="journal article" date="2019" name="Int. J. Syst. Evol. Microbiol.">
        <title>The Global Catalogue of Microorganisms (GCM) 10K type strain sequencing project: providing services to taxonomists for standard genome sequencing and annotation.</title>
        <authorList>
            <consortium name="The Broad Institute Genomics Platform"/>
            <consortium name="The Broad Institute Genome Sequencing Center for Infectious Disease"/>
            <person name="Wu L."/>
            <person name="Ma J."/>
        </authorList>
    </citation>
    <scope>NUCLEOTIDE SEQUENCE [LARGE SCALE GENOMIC DNA]</scope>
    <source>
        <strain evidence="12">KACC 11588</strain>
    </source>
</reference>
<dbReference type="SUPFAM" id="SSF110111">
    <property type="entry name" value="Ctag/Cox11"/>
    <property type="match status" value="1"/>
</dbReference>
<keyword evidence="8 10" id="KW-0186">Copper</keyword>
<organism evidence="11 12">
    <name type="scientific">Rubellimicrobium aerolatum</name>
    <dbReference type="NCBI Taxonomy" id="490979"/>
    <lineage>
        <taxon>Bacteria</taxon>
        <taxon>Pseudomonadati</taxon>
        <taxon>Pseudomonadota</taxon>
        <taxon>Alphaproteobacteria</taxon>
        <taxon>Rhodobacterales</taxon>
        <taxon>Roseobacteraceae</taxon>
        <taxon>Rubellimicrobium</taxon>
    </lineage>
</organism>
<keyword evidence="7 10" id="KW-1133">Transmembrane helix</keyword>
<dbReference type="InterPro" id="IPR023471">
    <property type="entry name" value="CtaG/Cox11_dom_sf"/>
</dbReference>
<comment type="subcellular location">
    <subcellularLocation>
        <location evidence="2 10">Cell inner membrane</location>
        <topology evidence="2 10">Single-pass type II membrane protein</topology>
        <orientation evidence="2 10">Periplasmic side</orientation>
    </subcellularLocation>
</comment>
<feature type="topological domain" description="Periplasmic" evidence="10">
    <location>
        <begin position="26"/>
        <end position="199"/>
    </location>
</feature>
<evidence type="ECO:0000256" key="10">
    <source>
        <dbReference type="HAMAP-Rule" id="MF_00155"/>
    </source>
</evidence>
<dbReference type="EMBL" id="JBHSNA010000017">
    <property type="protein sequence ID" value="MFC5567648.1"/>
    <property type="molecule type" value="Genomic_DNA"/>
</dbReference>
<evidence type="ECO:0000256" key="3">
    <source>
        <dbReference type="ARBA" id="ARBA00009620"/>
    </source>
</evidence>
<gene>
    <name evidence="10" type="primary">ctaG</name>
    <name evidence="11" type="ORF">ACFPOC_14640</name>
</gene>
<dbReference type="PANTHER" id="PTHR21320:SF3">
    <property type="entry name" value="CYTOCHROME C OXIDASE ASSEMBLY PROTEIN COX11, MITOCHONDRIAL-RELATED"/>
    <property type="match status" value="1"/>
</dbReference>
<comment type="similarity">
    <text evidence="3 10">Belongs to the COX11/CtaG family.</text>
</comment>
<evidence type="ECO:0000256" key="1">
    <source>
        <dbReference type="ARBA" id="ARBA00004007"/>
    </source>
</evidence>
<evidence type="ECO:0000256" key="4">
    <source>
        <dbReference type="ARBA" id="ARBA00015384"/>
    </source>
</evidence>
<evidence type="ECO:0000256" key="9">
    <source>
        <dbReference type="ARBA" id="ARBA00023136"/>
    </source>
</evidence>
<comment type="caution">
    <text evidence="11">The sequence shown here is derived from an EMBL/GenBank/DDBJ whole genome shotgun (WGS) entry which is preliminary data.</text>
</comment>
<protein>
    <recommendedName>
        <fullName evidence="4 10">Cytochrome c oxidase assembly protein CtaG</fullName>
    </recommendedName>
</protein>
<dbReference type="RefSeq" id="WP_209842461.1">
    <property type="nucleotide sequence ID" value="NZ_JAGGJP010000016.1"/>
</dbReference>
<evidence type="ECO:0000313" key="12">
    <source>
        <dbReference type="Proteomes" id="UP001596056"/>
    </source>
</evidence>
<keyword evidence="10" id="KW-1003">Cell membrane</keyword>
<dbReference type="Proteomes" id="UP001596056">
    <property type="component" value="Unassembled WGS sequence"/>
</dbReference>
<dbReference type="PIRSF" id="PIRSF005413">
    <property type="entry name" value="COX11"/>
    <property type="match status" value="1"/>
</dbReference>
<dbReference type="NCBIfam" id="NF003465">
    <property type="entry name" value="PRK05089.1"/>
    <property type="match status" value="1"/>
</dbReference>
<keyword evidence="6 10" id="KW-0735">Signal-anchor</keyword>
<evidence type="ECO:0000313" key="11">
    <source>
        <dbReference type="EMBL" id="MFC5567648.1"/>
    </source>
</evidence>
<dbReference type="HAMAP" id="MF_00155">
    <property type="entry name" value="CtaG"/>
    <property type="match status" value="1"/>
</dbReference>
<evidence type="ECO:0000256" key="7">
    <source>
        <dbReference type="ARBA" id="ARBA00022989"/>
    </source>
</evidence>
<keyword evidence="5 10" id="KW-0812">Transmembrane</keyword>
<name>A0ABW0SF72_9RHOB</name>
<dbReference type="PANTHER" id="PTHR21320">
    <property type="entry name" value="CYTOCHROME C OXIDASE ASSEMBLY PROTEIN COX11-RELATED"/>
    <property type="match status" value="1"/>
</dbReference>
<sequence>MTPQARTALGAVGLVAVMAGLSFAAVPFYTWFCQVTGFAGTTSVGTGEGVAPVERTVVVRFDASVDKDLPWSFRPVETKMTVRIGETNLAFYEAHNPTDEPVGGQAVFNVVPDAAGGYFTKIQCFCFEEQVLQPGQTVQMPVSFYVDPAILDDPDGRHVREITLGYTFYRMDLPAGEETQAALAPAGGPLTDAPRASID</sequence>
<dbReference type="Gene3D" id="2.60.370.10">
    <property type="entry name" value="Ctag/Cox11"/>
    <property type="match status" value="1"/>
</dbReference>
<accession>A0ABW0SF72</accession>
<comment type="function">
    <text evidence="1 10">Exerts its effect at some terminal stage of cytochrome c oxidase synthesis, probably by being involved in the insertion of the copper B into subunit I.</text>
</comment>
<keyword evidence="12" id="KW-1185">Reference proteome</keyword>
<keyword evidence="9 10" id="KW-0472">Membrane</keyword>
<evidence type="ECO:0000256" key="6">
    <source>
        <dbReference type="ARBA" id="ARBA00022968"/>
    </source>
</evidence>
<dbReference type="Pfam" id="PF04442">
    <property type="entry name" value="CtaG_Cox11"/>
    <property type="match status" value="1"/>
</dbReference>
<evidence type="ECO:0000256" key="8">
    <source>
        <dbReference type="ARBA" id="ARBA00023008"/>
    </source>
</evidence>
<evidence type="ECO:0000256" key="2">
    <source>
        <dbReference type="ARBA" id="ARBA00004382"/>
    </source>
</evidence>
<evidence type="ECO:0000256" key="5">
    <source>
        <dbReference type="ARBA" id="ARBA00022692"/>
    </source>
</evidence>